<comment type="similarity">
    <text evidence="2">Belongs to the GMC oxidoreductase family.</text>
</comment>
<comment type="cofactor">
    <cofactor evidence="1 5">
        <name>FAD</name>
        <dbReference type="ChEBI" id="CHEBI:57692"/>
    </cofactor>
</comment>
<feature type="domain" description="Glucose-methanol-choline oxidoreductase N-terminal" evidence="6">
    <location>
        <begin position="243"/>
        <end position="257"/>
    </location>
</feature>
<evidence type="ECO:0000313" key="7">
    <source>
        <dbReference type="EMBL" id="MBB5983728.1"/>
    </source>
</evidence>
<dbReference type="InterPro" id="IPR036188">
    <property type="entry name" value="FAD/NAD-bd_sf"/>
</dbReference>
<evidence type="ECO:0000256" key="4">
    <source>
        <dbReference type="ARBA" id="ARBA00022827"/>
    </source>
</evidence>
<dbReference type="SUPFAM" id="SSF54373">
    <property type="entry name" value="FAD-linked reductases, C-terminal domain"/>
    <property type="match status" value="1"/>
</dbReference>
<dbReference type="PIRSF" id="PIRSF000137">
    <property type="entry name" value="Alcohol_oxidase"/>
    <property type="match status" value="1"/>
</dbReference>
<dbReference type="AlphaFoldDB" id="A0A841E905"/>
<dbReference type="GO" id="GO:0008812">
    <property type="term" value="F:choline dehydrogenase activity"/>
    <property type="evidence" value="ECO:0007669"/>
    <property type="project" value="UniProtKB-EC"/>
</dbReference>
<dbReference type="Pfam" id="PF00732">
    <property type="entry name" value="GMC_oxred_N"/>
    <property type="match status" value="1"/>
</dbReference>
<evidence type="ECO:0000256" key="5">
    <source>
        <dbReference type="PIRSR" id="PIRSR000137-2"/>
    </source>
</evidence>
<dbReference type="SUPFAM" id="SSF51905">
    <property type="entry name" value="FAD/NAD(P)-binding domain"/>
    <property type="match status" value="1"/>
</dbReference>
<dbReference type="PANTHER" id="PTHR11552">
    <property type="entry name" value="GLUCOSE-METHANOL-CHOLINE GMC OXIDOREDUCTASE"/>
    <property type="match status" value="1"/>
</dbReference>
<dbReference type="PROSITE" id="PS00624">
    <property type="entry name" value="GMC_OXRED_2"/>
    <property type="match status" value="1"/>
</dbReference>
<dbReference type="Gene3D" id="3.30.410.40">
    <property type="match status" value="1"/>
</dbReference>
<dbReference type="Proteomes" id="UP000558997">
    <property type="component" value="Unassembled WGS sequence"/>
</dbReference>
<feature type="binding site" evidence="5">
    <location>
        <position position="426"/>
    </location>
    <ligand>
        <name>substrate</name>
    </ligand>
</feature>
<evidence type="ECO:0000313" key="8">
    <source>
        <dbReference type="Proteomes" id="UP000558997"/>
    </source>
</evidence>
<dbReference type="InterPro" id="IPR000172">
    <property type="entry name" value="GMC_OxRdtase_N"/>
</dbReference>
<dbReference type="GO" id="GO:0050660">
    <property type="term" value="F:flavin adenine dinucleotide binding"/>
    <property type="evidence" value="ECO:0007669"/>
    <property type="project" value="InterPro"/>
</dbReference>
<proteinExistence type="inferred from homology"/>
<evidence type="ECO:0000256" key="2">
    <source>
        <dbReference type="ARBA" id="ARBA00010790"/>
    </source>
</evidence>
<keyword evidence="8" id="KW-1185">Reference proteome</keyword>
<name>A0A841E905_9ACTN</name>
<evidence type="ECO:0000256" key="1">
    <source>
        <dbReference type="ARBA" id="ARBA00001974"/>
    </source>
</evidence>
<dbReference type="InterPro" id="IPR012132">
    <property type="entry name" value="GMC_OxRdtase"/>
</dbReference>
<reference evidence="7 8" key="1">
    <citation type="submission" date="2020-08" db="EMBL/GenBank/DDBJ databases">
        <title>Sequencing the genomes of 1000 actinobacteria strains.</title>
        <authorList>
            <person name="Klenk H.-P."/>
        </authorList>
    </citation>
    <scope>NUCLEOTIDE SEQUENCE [LARGE SCALE GENOMIC DNA]</scope>
    <source>
        <strain evidence="7 8">DSM 17294</strain>
    </source>
</reference>
<keyword evidence="4 5" id="KW-0274">FAD</keyword>
<feature type="binding site" evidence="5">
    <location>
        <position position="209"/>
    </location>
    <ligand>
        <name>FAD</name>
        <dbReference type="ChEBI" id="CHEBI:57692"/>
    </ligand>
</feature>
<dbReference type="InterPro" id="IPR007867">
    <property type="entry name" value="GMC_OxRtase_C"/>
</dbReference>
<organism evidence="7 8">
    <name type="scientific">Kribbella solani</name>
    <dbReference type="NCBI Taxonomy" id="236067"/>
    <lineage>
        <taxon>Bacteria</taxon>
        <taxon>Bacillati</taxon>
        <taxon>Actinomycetota</taxon>
        <taxon>Actinomycetes</taxon>
        <taxon>Propionibacteriales</taxon>
        <taxon>Kribbellaceae</taxon>
        <taxon>Kribbella</taxon>
    </lineage>
</organism>
<dbReference type="PANTHER" id="PTHR11552:SF147">
    <property type="entry name" value="CHOLINE DEHYDROGENASE, MITOCHONDRIAL"/>
    <property type="match status" value="1"/>
</dbReference>
<evidence type="ECO:0000256" key="3">
    <source>
        <dbReference type="ARBA" id="ARBA00022630"/>
    </source>
</evidence>
<dbReference type="Gene3D" id="3.50.50.60">
    <property type="entry name" value="FAD/NAD(P)-binding domain"/>
    <property type="match status" value="1"/>
</dbReference>
<dbReference type="EC" id="1.1.99.1" evidence="7"/>
<feature type="binding site" evidence="5">
    <location>
        <position position="88"/>
    </location>
    <ligand>
        <name>FAD</name>
        <dbReference type="ChEBI" id="CHEBI:57692"/>
    </ligand>
</feature>
<feature type="binding site" evidence="5">
    <location>
        <begin position="427"/>
        <end position="428"/>
    </location>
    <ligand>
        <name>FAD</name>
        <dbReference type="ChEBI" id="CHEBI:57692"/>
    </ligand>
</feature>
<evidence type="ECO:0000259" key="6">
    <source>
        <dbReference type="PROSITE" id="PS00624"/>
    </source>
</evidence>
<dbReference type="RefSeq" id="WP_184841964.1">
    <property type="nucleotide sequence ID" value="NZ_BAAAVN010000012.1"/>
</dbReference>
<dbReference type="EMBL" id="JACHNF010000001">
    <property type="protein sequence ID" value="MBB5983728.1"/>
    <property type="molecule type" value="Genomic_DNA"/>
</dbReference>
<comment type="caution">
    <text evidence="7">The sequence shown here is derived from an EMBL/GenBank/DDBJ whole genome shotgun (WGS) entry which is preliminary data.</text>
</comment>
<keyword evidence="3" id="KW-0285">Flavoprotein</keyword>
<gene>
    <name evidence="7" type="ORF">HDA44_007069</name>
</gene>
<sequence length="495" mass="52553">MIPTLTMVSDVVVIGAGTAGCLVARKLARGTTASVLLIEAGPDYGPLADELWPPELLDSSTLPTSHDWGYTGPGAEGQTGWAFERAKVVGGCSAHNGCSQTVGFGADYEQWGLDWTRSEIEARLTSLNRALQVRQYADDELTPFQQGVMEAMVQRGLPRTDDLDVLDGGVGCGPSPVNNPRGVRWNSGFAFLDEARSERTLRVLGRALVERLEVEDGVVRRAVVRADGQLIVVEARHFVLCAGAYGSPELLLRSGIGPAAELAAVGISAAVDLPGVGRNLHDHPTLELRFAPSELLLRQTADFARTRPAPDEQVIAKADSLLGDGPYDLHLFPWTDPPSTGLECVLPAACLTPRSRGAVVLRTADPTVPASIDHAYLRDADGHDRAVLIRGRELWKEISSAPGLSPLLGDRIPDAISGRGYRFAHYWHPVGTCAIGASPDSGAVADADGRVFGVENLRVLDAAAIPVVPRATTNLPVLLLADHLADRLVAALGAA</sequence>
<keyword evidence="7" id="KW-0560">Oxidoreductase</keyword>
<protein>
    <submittedName>
        <fullName evidence="7">Choline dehydrogenase</fullName>
        <ecNumber evidence="7">1.1.99.1</ecNumber>
    </submittedName>
</protein>
<dbReference type="Pfam" id="PF05199">
    <property type="entry name" value="GMC_oxred_C"/>
    <property type="match status" value="1"/>
</dbReference>
<accession>A0A841E905</accession>